<feature type="transmembrane region" description="Helical" evidence="1">
    <location>
        <begin position="42"/>
        <end position="64"/>
    </location>
</feature>
<keyword evidence="1" id="KW-1133">Transmembrane helix</keyword>
<feature type="transmembrane region" description="Helical" evidence="1">
    <location>
        <begin position="12"/>
        <end position="30"/>
    </location>
</feature>
<evidence type="ECO:0000256" key="1">
    <source>
        <dbReference type="SAM" id="Phobius"/>
    </source>
</evidence>
<feature type="transmembrane region" description="Helical" evidence="1">
    <location>
        <begin position="137"/>
        <end position="158"/>
    </location>
</feature>
<name>A0AAE3LRB3_9BACI</name>
<dbReference type="InterPro" id="IPR006976">
    <property type="entry name" value="VanZ-like"/>
</dbReference>
<feature type="transmembrane region" description="Helical" evidence="1">
    <location>
        <begin position="164"/>
        <end position="181"/>
    </location>
</feature>
<comment type="caution">
    <text evidence="3">The sequence shown here is derived from an EMBL/GenBank/DDBJ whole genome shotgun (WGS) entry which is preliminary data.</text>
</comment>
<evidence type="ECO:0000313" key="4">
    <source>
        <dbReference type="Proteomes" id="UP001209318"/>
    </source>
</evidence>
<feature type="domain" description="VanZ-like" evidence="2">
    <location>
        <begin position="52"/>
        <end position="183"/>
    </location>
</feature>
<keyword evidence="1" id="KW-0472">Membrane</keyword>
<evidence type="ECO:0000259" key="2">
    <source>
        <dbReference type="Pfam" id="PF04892"/>
    </source>
</evidence>
<dbReference type="RefSeq" id="WP_263073714.1">
    <property type="nucleotide sequence ID" value="NZ_JAOUSF010000004.1"/>
</dbReference>
<accession>A0AAE3LRB3</accession>
<protein>
    <submittedName>
        <fullName evidence="3">VanZ family protein</fullName>
    </submittedName>
</protein>
<feature type="transmembrane region" description="Helical" evidence="1">
    <location>
        <begin position="108"/>
        <end position="130"/>
    </location>
</feature>
<gene>
    <name evidence="3" type="ORF">OEV98_12915</name>
</gene>
<dbReference type="AlphaFoldDB" id="A0AAE3LRB3"/>
<organism evidence="3 4">
    <name type="scientific">Perspicuibacillus lycopersici</name>
    <dbReference type="NCBI Taxonomy" id="1325689"/>
    <lineage>
        <taxon>Bacteria</taxon>
        <taxon>Bacillati</taxon>
        <taxon>Bacillota</taxon>
        <taxon>Bacilli</taxon>
        <taxon>Bacillales</taxon>
        <taxon>Bacillaceae</taxon>
        <taxon>Perspicuibacillus</taxon>
    </lineage>
</organism>
<keyword evidence="4" id="KW-1185">Reference proteome</keyword>
<sequence length="201" mass="22845">MSAIESYLLDMLPYMVLALPLVVIGRVILVRWRKYRGVKSSFLHEVGFIILCLYLVGLASQTIFSELIIEDGKLTFDFRDVEEDRINLTPLHKIAETSYFIENGNNNYLLIEVFGNIGIFIPMGFILPLLWKRFEKLIPAVGTCLGLSILIEVTQLFLPRATDIDDVIMNTLGGLIGFILYKIGKKMASNSFSSYRKQEAR</sequence>
<dbReference type="InterPro" id="IPR053150">
    <property type="entry name" value="Teicoplanin_resist-assoc"/>
</dbReference>
<dbReference type="PANTHER" id="PTHR36834:SF1">
    <property type="entry name" value="INTEGRAL MEMBRANE PROTEIN"/>
    <property type="match status" value="1"/>
</dbReference>
<keyword evidence="1" id="KW-0812">Transmembrane</keyword>
<dbReference type="Pfam" id="PF04892">
    <property type="entry name" value="VanZ"/>
    <property type="match status" value="1"/>
</dbReference>
<proteinExistence type="predicted"/>
<dbReference type="PANTHER" id="PTHR36834">
    <property type="entry name" value="MEMBRANE PROTEIN-RELATED"/>
    <property type="match status" value="1"/>
</dbReference>
<evidence type="ECO:0000313" key="3">
    <source>
        <dbReference type="EMBL" id="MCU9614439.1"/>
    </source>
</evidence>
<dbReference type="Proteomes" id="UP001209318">
    <property type="component" value="Unassembled WGS sequence"/>
</dbReference>
<dbReference type="EMBL" id="JAOUSF010000004">
    <property type="protein sequence ID" value="MCU9614439.1"/>
    <property type="molecule type" value="Genomic_DNA"/>
</dbReference>
<reference evidence="3" key="1">
    <citation type="submission" date="2022-10" db="EMBL/GenBank/DDBJ databases">
        <title>Description of Fervidibacillus gen. nov. in the family Fervidibacillaceae fam. nov. with two species, Fervidibacillus albus sp. nov., and Fervidibacillus halotolerans sp. nov., isolated from tidal flat sediments.</title>
        <authorList>
            <person name="Kwon K.K."/>
            <person name="Yang S.-H."/>
        </authorList>
    </citation>
    <scope>NUCLEOTIDE SEQUENCE</scope>
    <source>
        <strain evidence="3">JCM 19140</strain>
    </source>
</reference>